<accession>A0ABD0QLI7</accession>
<evidence type="ECO:0000313" key="1">
    <source>
        <dbReference type="EMBL" id="KAL0187019.1"/>
    </source>
</evidence>
<reference evidence="1 2" key="1">
    <citation type="submission" date="2024-05" db="EMBL/GenBank/DDBJ databases">
        <title>Genome sequencing and assembly of Indian major carp, Cirrhinus mrigala (Hamilton, 1822).</title>
        <authorList>
            <person name="Mohindra V."/>
            <person name="Chowdhury L.M."/>
            <person name="Lal K."/>
            <person name="Jena J.K."/>
        </authorList>
    </citation>
    <scope>NUCLEOTIDE SEQUENCE [LARGE SCALE GENOMIC DNA]</scope>
    <source>
        <strain evidence="1">CM1030</strain>
        <tissue evidence="1">Blood</tissue>
    </source>
</reference>
<sequence>STMRRIWRSCKCYTIRCTTRPVNGSRTWRTASGTRSCSILGQCQRERLTS</sequence>
<comment type="caution">
    <text evidence="1">The sequence shown here is derived from an EMBL/GenBank/DDBJ whole genome shotgun (WGS) entry which is preliminary data.</text>
</comment>
<feature type="non-terminal residue" evidence="1">
    <location>
        <position position="1"/>
    </location>
</feature>
<keyword evidence="2" id="KW-1185">Reference proteome</keyword>
<gene>
    <name evidence="1" type="ORF">M9458_018689</name>
</gene>
<dbReference type="EMBL" id="JAMKFB020000008">
    <property type="protein sequence ID" value="KAL0187019.1"/>
    <property type="molecule type" value="Genomic_DNA"/>
</dbReference>
<protein>
    <submittedName>
        <fullName evidence="1">Uncharacterized protein</fullName>
    </submittedName>
</protein>
<dbReference type="AlphaFoldDB" id="A0ABD0QLI7"/>
<name>A0ABD0QLI7_CIRMR</name>
<evidence type="ECO:0000313" key="2">
    <source>
        <dbReference type="Proteomes" id="UP001529510"/>
    </source>
</evidence>
<organism evidence="1 2">
    <name type="scientific">Cirrhinus mrigala</name>
    <name type="common">Mrigala</name>
    <dbReference type="NCBI Taxonomy" id="683832"/>
    <lineage>
        <taxon>Eukaryota</taxon>
        <taxon>Metazoa</taxon>
        <taxon>Chordata</taxon>
        <taxon>Craniata</taxon>
        <taxon>Vertebrata</taxon>
        <taxon>Euteleostomi</taxon>
        <taxon>Actinopterygii</taxon>
        <taxon>Neopterygii</taxon>
        <taxon>Teleostei</taxon>
        <taxon>Ostariophysi</taxon>
        <taxon>Cypriniformes</taxon>
        <taxon>Cyprinidae</taxon>
        <taxon>Labeoninae</taxon>
        <taxon>Labeonini</taxon>
        <taxon>Cirrhinus</taxon>
    </lineage>
</organism>
<feature type="non-terminal residue" evidence="1">
    <location>
        <position position="50"/>
    </location>
</feature>
<proteinExistence type="predicted"/>
<dbReference type="Proteomes" id="UP001529510">
    <property type="component" value="Unassembled WGS sequence"/>
</dbReference>